<keyword evidence="2" id="KW-1185">Reference proteome</keyword>
<proteinExistence type="predicted"/>
<dbReference type="Proteomes" id="UP001586593">
    <property type="component" value="Unassembled WGS sequence"/>
</dbReference>
<name>A0ABR3WMQ8_9PEZI</name>
<evidence type="ECO:0000313" key="2">
    <source>
        <dbReference type="Proteomes" id="UP001586593"/>
    </source>
</evidence>
<sequence length="71" mass="7927">MMDPEPTDGKWSSPVIPSRIMTRSIALPAFTHIGDLEVPTVPIDNQDAGGRCCYVRDTTRYEYCSSFPMDS</sequence>
<evidence type="ECO:0000313" key="1">
    <source>
        <dbReference type="EMBL" id="KAL1864917.1"/>
    </source>
</evidence>
<organism evidence="1 2">
    <name type="scientific">Phialemonium thermophilum</name>
    <dbReference type="NCBI Taxonomy" id="223376"/>
    <lineage>
        <taxon>Eukaryota</taxon>
        <taxon>Fungi</taxon>
        <taxon>Dikarya</taxon>
        <taxon>Ascomycota</taxon>
        <taxon>Pezizomycotina</taxon>
        <taxon>Sordariomycetes</taxon>
        <taxon>Sordariomycetidae</taxon>
        <taxon>Cephalothecales</taxon>
        <taxon>Cephalothecaceae</taxon>
        <taxon>Phialemonium</taxon>
    </lineage>
</organism>
<protein>
    <submittedName>
        <fullName evidence="1">Uncharacterized protein</fullName>
    </submittedName>
</protein>
<dbReference type="EMBL" id="JAZHXJ010000312">
    <property type="protein sequence ID" value="KAL1864917.1"/>
    <property type="molecule type" value="Genomic_DNA"/>
</dbReference>
<comment type="caution">
    <text evidence="1">The sequence shown here is derived from an EMBL/GenBank/DDBJ whole genome shotgun (WGS) entry which is preliminary data.</text>
</comment>
<reference evidence="1 2" key="1">
    <citation type="journal article" date="2024" name="Commun. Biol.">
        <title>Comparative genomic analysis of thermophilic fungi reveals convergent evolutionary adaptations and gene losses.</title>
        <authorList>
            <person name="Steindorff A.S."/>
            <person name="Aguilar-Pontes M.V."/>
            <person name="Robinson A.J."/>
            <person name="Andreopoulos B."/>
            <person name="LaButti K."/>
            <person name="Kuo A."/>
            <person name="Mondo S."/>
            <person name="Riley R."/>
            <person name="Otillar R."/>
            <person name="Haridas S."/>
            <person name="Lipzen A."/>
            <person name="Grimwood J."/>
            <person name="Schmutz J."/>
            <person name="Clum A."/>
            <person name="Reid I.D."/>
            <person name="Moisan M.C."/>
            <person name="Butler G."/>
            <person name="Nguyen T.T.M."/>
            <person name="Dewar K."/>
            <person name="Conant G."/>
            <person name="Drula E."/>
            <person name="Henrissat B."/>
            <person name="Hansel C."/>
            <person name="Singer S."/>
            <person name="Hutchinson M.I."/>
            <person name="de Vries R.P."/>
            <person name="Natvig D.O."/>
            <person name="Powell A.J."/>
            <person name="Tsang A."/>
            <person name="Grigoriev I.V."/>
        </authorList>
    </citation>
    <scope>NUCLEOTIDE SEQUENCE [LARGE SCALE GENOMIC DNA]</scope>
    <source>
        <strain evidence="1 2">ATCC 24622</strain>
    </source>
</reference>
<accession>A0ABR3WMQ8</accession>
<gene>
    <name evidence="1" type="ORF">VTK73DRAFT_5603</name>
</gene>